<name>A0A067SBH9_GALM3</name>
<proteinExistence type="predicted"/>
<dbReference type="EMBL" id="KL142409">
    <property type="protein sequence ID" value="KDR68275.1"/>
    <property type="molecule type" value="Genomic_DNA"/>
</dbReference>
<dbReference type="Proteomes" id="UP000027222">
    <property type="component" value="Unassembled WGS sequence"/>
</dbReference>
<protein>
    <submittedName>
        <fullName evidence="1">Uncharacterized protein</fullName>
    </submittedName>
</protein>
<evidence type="ECO:0000313" key="1">
    <source>
        <dbReference type="EMBL" id="KDR68275.1"/>
    </source>
</evidence>
<dbReference type="AlphaFoldDB" id="A0A067SBH9"/>
<accession>A0A067SBH9</accession>
<reference evidence="2" key="1">
    <citation type="journal article" date="2014" name="Proc. Natl. Acad. Sci. U.S.A.">
        <title>Extensive sampling of basidiomycete genomes demonstrates inadequacy of the white-rot/brown-rot paradigm for wood decay fungi.</title>
        <authorList>
            <person name="Riley R."/>
            <person name="Salamov A.A."/>
            <person name="Brown D.W."/>
            <person name="Nagy L.G."/>
            <person name="Floudas D."/>
            <person name="Held B.W."/>
            <person name="Levasseur A."/>
            <person name="Lombard V."/>
            <person name="Morin E."/>
            <person name="Otillar R."/>
            <person name="Lindquist E.A."/>
            <person name="Sun H."/>
            <person name="LaButti K.M."/>
            <person name="Schmutz J."/>
            <person name="Jabbour D."/>
            <person name="Luo H."/>
            <person name="Baker S.E."/>
            <person name="Pisabarro A.G."/>
            <person name="Walton J.D."/>
            <person name="Blanchette R.A."/>
            <person name="Henrissat B."/>
            <person name="Martin F."/>
            <person name="Cullen D."/>
            <person name="Hibbett D.S."/>
            <person name="Grigoriev I.V."/>
        </authorList>
    </citation>
    <scope>NUCLEOTIDE SEQUENCE [LARGE SCALE GENOMIC DNA]</scope>
    <source>
        <strain evidence="2">CBS 339.88</strain>
    </source>
</reference>
<dbReference type="HOGENOM" id="CLU_1713405_0_0_1"/>
<sequence>MAVSAMKMMRPIFTRPRLRIASEDQGGRKAGGHWLRIEESKGRSSHPAAYNASLKQVAEPASTSGSARTAFLHLSSSSTFITPTRRRTTKTTSRRILLVQHPKRIKNGPGIGSDGEDSLVERLKELAAALAMPNNLRKGKVFQENEEQAKLQS</sequence>
<keyword evidence="2" id="KW-1185">Reference proteome</keyword>
<evidence type="ECO:0000313" key="2">
    <source>
        <dbReference type="Proteomes" id="UP000027222"/>
    </source>
</evidence>
<organism evidence="1 2">
    <name type="scientific">Galerina marginata (strain CBS 339.88)</name>
    <dbReference type="NCBI Taxonomy" id="685588"/>
    <lineage>
        <taxon>Eukaryota</taxon>
        <taxon>Fungi</taxon>
        <taxon>Dikarya</taxon>
        <taxon>Basidiomycota</taxon>
        <taxon>Agaricomycotina</taxon>
        <taxon>Agaricomycetes</taxon>
        <taxon>Agaricomycetidae</taxon>
        <taxon>Agaricales</taxon>
        <taxon>Agaricineae</taxon>
        <taxon>Strophariaceae</taxon>
        <taxon>Galerina</taxon>
    </lineage>
</organism>
<gene>
    <name evidence="1" type="ORF">GALMADRAFT_215939</name>
</gene>